<evidence type="ECO:0000256" key="1">
    <source>
        <dbReference type="ARBA" id="ARBA00039547"/>
    </source>
</evidence>
<protein>
    <recommendedName>
        <fullName evidence="1">FERM domain-containing protein 8</fullName>
    </recommendedName>
</protein>
<name>A0A0L7KFI8_OPEBR</name>
<dbReference type="EMBL" id="JTDY01009951">
    <property type="protein sequence ID" value="KOB62103.1"/>
    <property type="molecule type" value="Genomic_DNA"/>
</dbReference>
<dbReference type="PROSITE" id="PS50057">
    <property type="entry name" value="FERM_3"/>
    <property type="match status" value="1"/>
</dbReference>
<dbReference type="Gene3D" id="1.20.80.10">
    <property type="match status" value="1"/>
</dbReference>
<dbReference type="PANTHER" id="PTHR13283:SF10">
    <property type="entry name" value="FERM DOMAIN-CONTAINING PROTEIN 8"/>
    <property type="match status" value="1"/>
</dbReference>
<feature type="domain" description="FERM" evidence="3">
    <location>
        <begin position="163"/>
        <end position="321"/>
    </location>
</feature>
<dbReference type="InterPro" id="IPR019748">
    <property type="entry name" value="FERM_central"/>
</dbReference>
<dbReference type="PANTHER" id="PTHR13283">
    <property type="entry name" value="KREV INTERACTION TRAPPED 1-RELATED"/>
    <property type="match status" value="1"/>
</dbReference>
<dbReference type="Proteomes" id="UP000037510">
    <property type="component" value="Unassembled WGS sequence"/>
</dbReference>
<dbReference type="GO" id="GO:0005886">
    <property type="term" value="C:plasma membrane"/>
    <property type="evidence" value="ECO:0007669"/>
    <property type="project" value="TreeGrafter"/>
</dbReference>
<dbReference type="InterPro" id="IPR051594">
    <property type="entry name" value="KRIT1/FRMD8"/>
</dbReference>
<dbReference type="AlphaFoldDB" id="A0A0L7KFI8"/>
<dbReference type="InterPro" id="IPR014352">
    <property type="entry name" value="FERM/acyl-CoA-bd_prot_sf"/>
</dbReference>
<organism evidence="4 5">
    <name type="scientific">Operophtera brumata</name>
    <name type="common">Winter moth</name>
    <name type="synonym">Phalaena brumata</name>
    <dbReference type="NCBI Taxonomy" id="104452"/>
    <lineage>
        <taxon>Eukaryota</taxon>
        <taxon>Metazoa</taxon>
        <taxon>Ecdysozoa</taxon>
        <taxon>Arthropoda</taxon>
        <taxon>Hexapoda</taxon>
        <taxon>Insecta</taxon>
        <taxon>Pterygota</taxon>
        <taxon>Neoptera</taxon>
        <taxon>Endopterygota</taxon>
        <taxon>Lepidoptera</taxon>
        <taxon>Glossata</taxon>
        <taxon>Ditrysia</taxon>
        <taxon>Geometroidea</taxon>
        <taxon>Geometridae</taxon>
        <taxon>Larentiinae</taxon>
        <taxon>Operophtera</taxon>
    </lineage>
</organism>
<feature type="non-terminal residue" evidence="4">
    <location>
        <position position="321"/>
    </location>
</feature>
<dbReference type="InterPro" id="IPR035963">
    <property type="entry name" value="FERM_2"/>
</dbReference>
<proteinExistence type="predicted"/>
<dbReference type="Pfam" id="PF00373">
    <property type="entry name" value="FERM_M"/>
    <property type="match status" value="1"/>
</dbReference>
<feature type="compositionally biased region" description="Basic and acidic residues" evidence="2">
    <location>
        <begin position="85"/>
        <end position="112"/>
    </location>
</feature>
<evidence type="ECO:0000313" key="5">
    <source>
        <dbReference type="Proteomes" id="UP000037510"/>
    </source>
</evidence>
<evidence type="ECO:0000313" key="4">
    <source>
        <dbReference type="EMBL" id="KOB62103.1"/>
    </source>
</evidence>
<dbReference type="InterPro" id="IPR000299">
    <property type="entry name" value="FERM_domain"/>
</dbReference>
<evidence type="ECO:0000259" key="3">
    <source>
        <dbReference type="PROSITE" id="PS50057"/>
    </source>
</evidence>
<comment type="caution">
    <text evidence="4">The sequence shown here is derived from an EMBL/GenBank/DDBJ whole genome shotgun (WGS) entry which is preliminary data.</text>
</comment>
<gene>
    <name evidence="4" type="ORF">OBRU01_25459</name>
</gene>
<feature type="region of interest" description="Disordered" evidence="2">
    <location>
        <begin position="85"/>
        <end position="126"/>
    </location>
</feature>
<dbReference type="GO" id="GO:0090090">
    <property type="term" value="P:negative regulation of canonical Wnt signaling pathway"/>
    <property type="evidence" value="ECO:0007669"/>
    <property type="project" value="TreeGrafter"/>
</dbReference>
<evidence type="ECO:0000256" key="2">
    <source>
        <dbReference type="SAM" id="MobiDB-lite"/>
    </source>
</evidence>
<dbReference type="SUPFAM" id="SSF47031">
    <property type="entry name" value="Second domain of FERM"/>
    <property type="match status" value="1"/>
</dbReference>
<dbReference type="STRING" id="104452.A0A0L7KFI8"/>
<dbReference type="CDD" id="cd14473">
    <property type="entry name" value="FERM_B-lobe"/>
    <property type="match status" value="1"/>
</dbReference>
<sequence length="321" mass="35556">MEHQPEMGAYGENPNVQNNGNYITIIPVEYSRRGYSIQAEYQYTEFRSREEYYSVQSQKLQAEVNAHLYSVSQRLPHLSYSPLGRHNEWDKHDPHKPLQPDSKESNSSDSLEKSVMGLSGRKASSSSTSAASVSSVYHLNSCPAPSSWSSGSTASSSSTSAPPVTCVYLMSRTAVMVEMSSEEVPSCVTAHRFLAAALGAEELGLASSARSLASSVFALWMCSPLLGDWQTLVARYGHASPSRRARDQPVLRLQRNVFFPKHLEEGIKDSRIQELLYEEARHNVVTGRYPLEGAQAVMLGGLQARIQLGPFDPHRHTAKFF</sequence>
<accession>A0A0L7KFI8</accession>
<dbReference type="Gene3D" id="3.10.20.90">
    <property type="entry name" value="Phosphatidylinositol 3-kinase Catalytic Subunit, Chain A, domain 1"/>
    <property type="match status" value="1"/>
</dbReference>
<keyword evidence="5" id="KW-1185">Reference proteome</keyword>
<reference evidence="4 5" key="1">
    <citation type="journal article" date="2015" name="Genome Biol. Evol.">
        <title>The genome of winter moth (Operophtera brumata) provides a genomic perspective on sexual dimorphism and phenology.</title>
        <authorList>
            <person name="Derks M.F."/>
            <person name="Smit S."/>
            <person name="Salis L."/>
            <person name="Schijlen E."/>
            <person name="Bossers A."/>
            <person name="Mateman C."/>
            <person name="Pijl A.S."/>
            <person name="de Ridder D."/>
            <person name="Groenen M.A."/>
            <person name="Visser M.E."/>
            <person name="Megens H.J."/>
        </authorList>
    </citation>
    <scope>NUCLEOTIDE SEQUENCE [LARGE SCALE GENOMIC DNA]</scope>
    <source>
        <strain evidence="4">WM2013NL</strain>
        <tissue evidence="4">Head and thorax</tissue>
    </source>
</reference>